<dbReference type="KEGG" id="csh:Closa_2686"/>
<evidence type="ECO:0000256" key="1">
    <source>
        <dbReference type="SAM" id="MobiDB-lite"/>
    </source>
</evidence>
<evidence type="ECO:0000313" key="2">
    <source>
        <dbReference type="EMBL" id="ADL05245.1"/>
    </source>
</evidence>
<dbReference type="OrthoDB" id="2065827at2"/>
<name>D9R5R2_LACSW</name>
<proteinExistence type="predicted"/>
<reference evidence="2" key="1">
    <citation type="submission" date="2010-07" db="EMBL/GenBank/DDBJ databases">
        <title>Complete sequence of Clostridium saccharolyticum WM1.</title>
        <authorList>
            <consortium name="US DOE Joint Genome Institute"/>
            <person name="Lucas S."/>
            <person name="Copeland A."/>
            <person name="Lapidus A."/>
            <person name="Cheng J.-F."/>
            <person name="Bruce D."/>
            <person name="Goodwin L."/>
            <person name="Pitluck S."/>
            <person name="Chertkov O."/>
            <person name="Detter J.C."/>
            <person name="Han C."/>
            <person name="Tapia R."/>
            <person name="Land M."/>
            <person name="Hauser L."/>
            <person name="Chang Y.-J."/>
            <person name="Jeffries C."/>
            <person name="Kyrpides N."/>
            <person name="Ivanova N."/>
            <person name="Mikhailova N."/>
            <person name="Mouttaki H."/>
            <person name="Lin L."/>
            <person name="Zhou J."/>
            <person name="Hemme C.L."/>
            <person name="Woyke T."/>
        </authorList>
    </citation>
    <scope>NUCLEOTIDE SEQUENCE [LARGE SCALE GENOMIC DNA]</scope>
    <source>
        <strain evidence="2">WM1</strain>
    </source>
</reference>
<dbReference type="PaxDb" id="610130-Closa_2686"/>
<organism evidence="2 3">
    <name type="scientific">Lacrimispora saccharolytica (strain ATCC 35040 / DSM 2544 / NRCC 2533 / WM1)</name>
    <name type="common">Clostridium saccharolyticum</name>
    <dbReference type="NCBI Taxonomy" id="610130"/>
    <lineage>
        <taxon>Bacteria</taxon>
        <taxon>Bacillati</taxon>
        <taxon>Bacillota</taxon>
        <taxon>Clostridia</taxon>
        <taxon>Lachnospirales</taxon>
        <taxon>Lachnospiraceae</taxon>
        <taxon>Lacrimispora</taxon>
    </lineage>
</organism>
<dbReference type="EMBL" id="CP002109">
    <property type="protein sequence ID" value="ADL05245.1"/>
    <property type="molecule type" value="Genomic_DNA"/>
</dbReference>
<evidence type="ECO:0000313" key="3">
    <source>
        <dbReference type="Proteomes" id="UP000001662"/>
    </source>
</evidence>
<dbReference type="RefSeq" id="WP_013273329.1">
    <property type="nucleotide sequence ID" value="NC_014376.1"/>
</dbReference>
<feature type="compositionally biased region" description="Basic and acidic residues" evidence="1">
    <location>
        <begin position="76"/>
        <end position="93"/>
    </location>
</feature>
<sequence length="126" mass="15388">MELYVFAANFPELYAMLNETVNCTIVANHMTGEESLRDWDNMIDHFIENFENGDNYEQEIRAISSQQVPFGGFGGRDGRRRDRDRDRGRDRRRDWDRDRRRPFFTFNLRDIIRLLFLRQLFDRDRF</sequence>
<protein>
    <submittedName>
        <fullName evidence="2">Uncharacterized protein</fullName>
    </submittedName>
</protein>
<dbReference type="eggNOG" id="ENOG5033YCH">
    <property type="taxonomic scope" value="Bacteria"/>
</dbReference>
<gene>
    <name evidence="2" type="ordered locus">Closa_2686</name>
</gene>
<dbReference type="Proteomes" id="UP000001662">
    <property type="component" value="Chromosome"/>
</dbReference>
<dbReference type="AlphaFoldDB" id="D9R5R2"/>
<accession>D9R5R2</accession>
<dbReference type="HOGENOM" id="CLU_1977732_0_0_9"/>
<feature type="region of interest" description="Disordered" evidence="1">
    <location>
        <begin position="68"/>
        <end position="93"/>
    </location>
</feature>
<keyword evidence="3" id="KW-1185">Reference proteome</keyword>
<dbReference type="STRING" id="610130.Closa_2686"/>